<proteinExistence type="inferred from homology"/>
<protein>
    <submittedName>
        <fullName evidence="5">Myo-inositol-1(Or 4)-monophosphatase</fullName>
        <ecNumber evidence="5">3.1.3.25</ecNumber>
    </submittedName>
</protein>
<keyword evidence="3 5" id="KW-0378">Hydrolase</keyword>
<dbReference type="RefSeq" id="WP_331931023.1">
    <property type="nucleotide sequence ID" value="NZ_JBEPLU010000001.1"/>
</dbReference>
<keyword evidence="4" id="KW-0460">Magnesium</keyword>
<dbReference type="EMBL" id="JBEPLU010000001">
    <property type="protein sequence ID" value="MET3525907.1"/>
    <property type="molecule type" value="Genomic_DNA"/>
</dbReference>
<reference evidence="5 6" key="1">
    <citation type="submission" date="2024-06" db="EMBL/GenBank/DDBJ databases">
        <title>Genomic Encyclopedia of Type Strains, Phase IV (KMG-IV): sequencing the most valuable type-strain genomes for metagenomic binning, comparative biology and taxonomic classification.</title>
        <authorList>
            <person name="Goeker M."/>
        </authorList>
    </citation>
    <scope>NUCLEOTIDE SEQUENCE [LARGE SCALE GENOMIC DNA]</scope>
    <source>
        <strain evidence="5 6">DSM 17809</strain>
    </source>
</reference>
<dbReference type="InterPro" id="IPR020550">
    <property type="entry name" value="Inositol_monophosphatase_CS"/>
</dbReference>
<dbReference type="PANTHER" id="PTHR20854">
    <property type="entry name" value="INOSITOL MONOPHOSPHATASE"/>
    <property type="match status" value="1"/>
</dbReference>
<accession>A0ABV2EFT6</accession>
<comment type="similarity">
    <text evidence="1">Belongs to the inositol monophosphatase superfamily.</text>
</comment>
<dbReference type="CDD" id="cd01638">
    <property type="entry name" value="CysQ"/>
    <property type="match status" value="1"/>
</dbReference>
<evidence type="ECO:0000256" key="2">
    <source>
        <dbReference type="ARBA" id="ARBA00022723"/>
    </source>
</evidence>
<sequence>MTEAAEDLKLITEAAKEAGRLAMQLREAGLETTFKEGDSPVTNADLATDALIKARLTSARPGYGWLSEETPDDPARRTRRRLFVVDPIDGTRAFIKTRPWWAVSVAVVEEGLPLAGVVYAPDLDETFQAVAGGGATLNGAPIQAGERDVIEGCGMVGDARMFTHPAWPTPWPEMRIEARNSTAYRMCVVASGAFDATLALVPKFDWDLAAADLIAREAGAYVGDHLGRPFLYNGVKPSQPSLVCAGPRLAPLILERARHIALPN</sequence>
<dbReference type="PROSITE" id="PS00629">
    <property type="entry name" value="IMP_1"/>
    <property type="match status" value="1"/>
</dbReference>
<dbReference type="Pfam" id="PF00459">
    <property type="entry name" value="Inositol_P"/>
    <property type="match status" value="1"/>
</dbReference>
<keyword evidence="6" id="KW-1185">Reference proteome</keyword>
<dbReference type="EC" id="3.1.3.25" evidence="5"/>
<keyword evidence="2" id="KW-0479">Metal-binding</keyword>
<comment type="caution">
    <text evidence="5">The sequence shown here is derived from an EMBL/GenBank/DDBJ whole genome shotgun (WGS) entry which is preliminary data.</text>
</comment>
<dbReference type="PANTHER" id="PTHR20854:SF4">
    <property type="entry name" value="INOSITOL-1-MONOPHOSPHATASE-RELATED"/>
    <property type="match status" value="1"/>
</dbReference>
<evidence type="ECO:0000313" key="6">
    <source>
        <dbReference type="Proteomes" id="UP001549110"/>
    </source>
</evidence>
<evidence type="ECO:0000313" key="5">
    <source>
        <dbReference type="EMBL" id="MET3525907.1"/>
    </source>
</evidence>
<dbReference type="PROSITE" id="PS00630">
    <property type="entry name" value="IMP_2"/>
    <property type="match status" value="1"/>
</dbReference>
<evidence type="ECO:0000256" key="4">
    <source>
        <dbReference type="ARBA" id="ARBA00022842"/>
    </source>
</evidence>
<evidence type="ECO:0000256" key="3">
    <source>
        <dbReference type="ARBA" id="ARBA00022801"/>
    </source>
</evidence>
<name>A0ABV2EFT6_9CAUL</name>
<dbReference type="Gene3D" id="3.30.540.10">
    <property type="entry name" value="Fructose-1,6-Bisphosphatase, subunit A, domain 1"/>
    <property type="match status" value="1"/>
</dbReference>
<dbReference type="SUPFAM" id="SSF56655">
    <property type="entry name" value="Carbohydrate phosphatase"/>
    <property type="match status" value="1"/>
</dbReference>
<dbReference type="InterPro" id="IPR020583">
    <property type="entry name" value="Inositol_monoP_metal-BS"/>
</dbReference>
<organism evidence="5 6">
    <name type="scientific">Phenylobacterium koreense</name>
    <dbReference type="NCBI Taxonomy" id="266125"/>
    <lineage>
        <taxon>Bacteria</taxon>
        <taxon>Pseudomonadati</taxon>
        <taxon>Pseudomonadota</taxon>
        <taxon>Alphaproteobacteria</taxon>
        <taxon>Caulobacterales</taxon>
        <taxon>Caulobacteraceae</taxon>
        <taxon>Phenylobacterium</taxon>
    </lineage>
</organism>
<dbReference type="Gene3D" id="3.40.190.80">
    <property type="match status" value="1"/>
</dbReference>
<dbReference type="Proteomes" id="UP001549110">
    <property type="component" value="Unassembled WGS sequence"/>
</dbReference>
<dbReference type="InterPro" id="IPR000760">
    <property type="entry name" value="Inositol_monophosphatase-like"/>
</dbReference>
<gene>
    <name evidence="5" type="ORF">ABID41_001002</name>
</gene>
<dbReference type="GO" id="GO:0052834">
    <property type="term" value="F:inositol monophosphate phosphatase activity"/>
    <property type="evidence" value="ECO:0007669"/>
    <property type="project" value="UniProtKB-EC"/>
</dbReference>
<evidence type="ECO:0000256" key="1">
    <source>
        <dbReference type="ARBA" id="ARBA00009759"/>
    </source>
</evidence>
<dbReference type="PRINTS" id="PR00377">
    <property type="entry name" value="IMPHPHTASES"/>
</dbReference>